<dbReference type="EMBL" id="CAVLEF010000132">
    <property type="protein sequence ID" value="CAK1551779.1"/>
    <property type="molecule type" value="Genomic_DNA"/>
</dbReference>
<sequence length="69" mass="7949">MKKLFLIIFSMFFVFNSIAARPADPNFDLQLDENGFPKGWFFGKCDGCRIHNIGNGENNTNTIYIKDKK</sequence>
<gene>
    <name evidence="2" type="ORF">LNINA_LOCUS10888</name>
</gene>
<keyword evidence="1" id="KW-0732">Signal</keyword>
<proteinExistence type="predicted"/>
<organism evidence="2 3">
    <name type="scientific">Leptosia nina</name>
    <dbReference type="NCBI Taxonomy" id="320188"/>
    <lineage>
        <taxon>Eukaryota</taxon>
        <taxon>Metazoa</taxon>
        <taxon>Ecdysozoa</taxon>
        <taxon>Arthropoda</taxon>
        <taxon>Hexapoda</taxon>
        <taxon>Insecta</taxon>
        <taxon>Pterygota</taxon>
        <taxon>Neoptera</taxon>
        <taxon>Endopterygota</taxon>
        <taxon>Lepidoptera</taxon>
        <taxon>Glossata</taxon>
        <taxon>Ditrysia</taxon>
        <taxon>Papilionoidea</taxon>
        <taxon>Pieridae</taxon>
        <taxon>Pierinae</taxon>
        <taxon>Leptosia</taxon>
    </lineage>
</organism>
<feature type="chain" id="PRO_5043965223" evidence="1">
    <location>
        <begin position="21"/>
        <end position="69"/>
    </location>
</feature>
<evidence type="ECO:0000313" key="3">
    <source>
        <dbReference type="Proteomes" id="UP001497472"/>
    </source>
</evidence>
<name>A0AAV1JTQ4_9NEOP</name>
<dbReference type="Proteomes" id="UP001497472">
    <property type="component" value="Unassembled WGS sequence"/>
</dbReference>
<evidence type="ECO:0000313" key="2">
    <source>
        <dbReference type="EMBL" id="CAK1551779.1"/>
    </source>
</evidence>
<reference evidence="2 3" key="1">
    <citation type="submission" date="2023-11" db="EMBL/GenBank/DDBJ databases">
        <authorList>
            <person name="Okamura Y."/>
        </authorList>
    </citation>
    <scope>NUCLEOTIDE SEQUENCE [LARGE SCALE GENOMIC DNA]</scope>
</reference>
<keyword evidence="3" id="KW-1185">Reference proteome</keyword>
<protein>
    <submittedName>
        <fullName evidence="2">Uncharacterized protein</fullName>
    </submittedName>
</protein>
<feature type="signal peptide" evidence="1">
    <location>
        <begin position="1"/>
        <end position="20"/>
    </location>
</feature>
<dbReference type="AlphaFoldDB" id="A0AAV1JTQ4"/>
<comment type="caution">
    <text evidence="2">The sequence shown here is derived from an EMBL/GenBank/DDBJ whole genome shotgun (WGS) entry which is preliminary data.</text>
</comment>
<accession>A0AAV1JTQ4</accession>
<evidence type="ECO:0000256" key="1">
    <source>
        <dbReference type="SAM" id="SignalP"/>
    </source>
</evidence>